<dbReference type="SUPFAM" id="SSF48452">
    <property type="entry name" value="TPR-like"/>
    <property type="match status" value="1"/>
</dbReference>
<evidence type="ECO:0000259" key="8">
    <source>
        <dbReference type="Pfam" id="PF13877"/>
    </source>
</evidence>
<evidence type="ECO:0000256" key="6">
    <source>
        <dbReference type="SAM" id="Coils"/>
    </source>
</evidence>
<comment type="caution">
    <text evidence="9">The sequence shown here is derived from an EMBL/GenBank/DDBJ whole genome shotgun (WGS) entry which is preliminary data.</text>
</comment>
<name>A0AAV4GVH8_9GAST</name>
<keyword evidence="6" id="KW-0175">Coiled coil</keyword>
<gene>
    <name evidence="9" type="ORF">ElyMa_002520900</name>
</gene>
<keyword evidence="10" id="KW-1185">Reference proteome</keyword>
<dbReference type="AlphaFoldDB" id="A0AAV4GVH8"/>
<accession>A0AAV4GVH8</accession>
<dbReference type="Gene3D" id="1.25.40.10">
    <property type="entry name" value="Tetratricopeptide repeat domain"/>
    <property type="match status" value="1"/>
</dbReference>
<feature type="coiled-coil region" evidence="6">
    <location>
        <begin position="228"/>
        <end position="255"/>
    </location>
</feature>
<feature type="domain" description="RNA-polymerase II-associated protein 3-like C-terminal" evidence="8">
    <location>
        <begin position="451"/>
        <end position="539"/>
    </location>
</feature>
<feature type="region of interest" description="Disordered" evidence="7">
    <location>
        <begin position="323"/>
        <end position="445"/>
    </location>
</feature>
<feature type="region of interest" description="Disordered" evidence="7">
    <location>
        <begin position="106"/>
        <end position="126"/>
    </location>
</feature>
<evidence type="ECO:0000256" key="1">
    <source>
        <dbReference type="ARBA" id="ARBA00022737"/>
    </source>
</evidence>
<dbReference type="Pfam" id="PF13877">
    <property type="entry name" value="RPAP3_C"/>
    <property type="match status" value="1"/>
</dbReference>
<dbReference type="InterPro" id="IPR011990">
    <property type="entry name" value="TPR-like_helical_dom_sf"/>
</dbReference>
<evidence type="ECO:0000313" key="10">
    <source>
        <dbReference type="Proteomes" id="UP000762676"/>
    </source>
</evidence>
<dbReference type="PANTHER" id="PTHR46423">
    <property type="entry name" value="RNA POLYMERASE II-ASSOCIATED PROTEIN 3"/>
    <property type="match status" value="1"/>
</dbReference>
<dbReference type="InterPro" id="IPR051966">
    <property type="entry name" value="RPAP3"/>
</dbReference>
<evidence type="ECO:0000256" key="7">
    <source>
        <dbReference type="SAM" id="MobiDB-lite"/>
    </source>
</evidence>
<dbReference type="EMBL" id="BMAT01005167">
    <property type="protein sequence ID" value="GFR88551.1"/>
    <property type="molecule type" value="Genomic_DNA"/>
</dbReference>
<dbReference type="SMART" id="SM00028">
    <property type="entry name" value="TPR"/>
    <property type="match status" value="3"/>
</dbReference>
<feature type="compositionally biased region" description="Polar residues" evidence="7">
    <location>
        <begin position="346"/>
        <end position="388"/>
    </location>
</feature>
<protein>
    <recommendedName>
        <fullName evidence="4">RNA polymerase II-associated protein 3</fullName>
    </recommendedName>
</protein>
<feature type="compositionally biased region" description="Basic and acidic residues" evidence="7">
    <location>
        <begin position="39"/>
        <end position="49"/>
    </location>
</feature>
<dbReference type="InterPro" id="IPR025986">
    <property type="entry name" value="RPAP3-like_C"/>
</dbReference>
<keyword evidence="1" id="KW-0677">Repeat</keyword>
<reference evidence="9 10" key="1">
    <citation type="journal article" date="2021" name="Elife">
        <title>Chloroplast acquisition without the gene transfer in kleptoplastic sea slugs, Plakobranchus ocellatus.</title>
        <authorList>
            <person name="Maeda T."/>
            <person name="Takahashi S."/>
            <person name="Yoshida T."/>
            <person name="Shimamura S."/>
            <person name="Takaki Y."/>
            <person name="Nagai Y."/>
            <person name="Toyoda A."/>
            <person name="Suzuki Y."/>
            <person name="Arimoto A."/>
            <person name="Ishii H."/>
            <person name="Satoh N."/>
            <person name="Nishiyama T."/>
            <person name="Hasebe M."/>
            <person name="Maruyama T."/>
            <person name="Minagawa J."/>
            <person name="Obokata J."/>
            <person name="Shigenobu S."/>
        </authorList>
    </citation>
    <scope>NUCLEOTIDE SEQUENCE [LARGE SCALE GENOMIC DNA]</scope>
</reference>
<feature type="compositionally biased region" description="Polar residues" evidence="7">
    <location>
        <begin position="413"/>
        <end position="433"/>
    </location>
</feature>
<feature type="region of interest" description="Disordered" evidence="7">
    <location>
        <begin position="39"/>
        <end position="84"/>
    </location>
</feature>
<evidence type="ECO:0000256" key="3">
    <source>
        <dbReference type="ARBA" id="ARBA00038275"/>
    </source>
</evidence>
<sequence length="569" mass="64018">MSISPHEEKMLNLQHQMRQNQSELQDYLAGLDDWTSEIKEKEKKLKSPETGKTGDLPPVRNTIEKKKMKKKKKEKTVDPNKPKRISGYDFRAWDKFDVDKALEDVEENNKKTETSSSEYETDEEWEMERKKHLAELEKDKGNKFLKAGDYDKAVEAYTKGMEFDSTNSILPANRALALIKQQKFAAAELDCTSSIVLDPLYVKAYLRRATARAGVGRTQDAMSDYHCVLDLEPANKQAKAELERLEKELSREKEEPVQSSFTEGQRGVVKPVYKPPAERSKVPMKRIEIEEIGVEVVSRPQRSSAGQSEAVQKVAAKEEQAFDSLFTAKPPSDQSPIETSEIIKPPSTTCDSSVRNISNGPSNHHQTQENTTSITVLSQNCEASSQNGRHSEESNTSKTSSANRKATTDSKTKNQSGNPATRDSKSQSGNPDSSLPVATAGAGDGLHLPVPQSSFQFQADFKLLKNKPKQFFQYFRAISPSQYPKLFGQCLDADILTAILNSVNMHQAESPVDVFEVLHNLTFVKRFTMTAMFLSNKDKKVIKDLLQHISDKEQRTSQEVDSLRQKYQL</sequence>
<comment type="similarity">
    <text evidence="3">Belongs to the RPAP3 family.</text>
</comment>
<feature type="compositionally biased region" description="Polar residues" evidence="7">
    <location>
        <begin position="396"/>
        <end position="405"/>
    </location>
</feature>
<evidence type="ECO:0000256" key="5">
    <source>
        <dbReference type="PROSITE-ProRule" id="PRU00339"/>
    </source>
</evidence>
<dbReference type="Proteomes" id="UP000762676">
    <property type="component" value="Unassembled WGS sequence"/>
</dbReference>
<dbReference type="GO" id="GO:0101031">
    <property type="term" value="C:protein folding chaperone complex"/>
    <property type="evidence" value="ECO:0007669"/>
    <property type="project" value="TreeGrafter"/>
</dbReference>
<proteinExistence type="inferred from homology"/>
<dbReference type="PANTHER" id="PTHR46423:SF1">
    <property type="entry name" value="RNA POLYMERASE II-ASSOCIATED PROTEIN 3"/>
    <property type="match status" value="1"/>
</dbReference>
<evidence type="ECO:0000256" key="4">
    <source>
        <dbReference type="ARBA" id="ARBA00040133"/>
    </source>
</evidence>
<evidence type="ECO:0000256" key="2">
    <source>
        <dbReference type="ARBA" id="ARBA00022803"/>
    </source>
</evidence>
<feature type="repeat" description="TPR" evidence="5">
    <location>
        <begin position="134"/>
        <end position="167"/>
    </location>
</feature>
<keyword evidence="2 5" id="KW-0802">TPR repeat</keyword>
<evidence type="ECO:0000313" key="9">
    <source>
        <dbReference type="EMBL" id="GFR88551.1"/>
    </source>
</evidence>
<dbReference type="InterPro" id="IPR019734">
    <property type="entry name" value="TPR_rpt"/>
</dbReference>
<organism evidence="9 10">
    <name type="scientific">Elysia marginata</name>
    <dbReference type="NCBI Taxonomy" id="1093978"/>
    <lineage>
        <taxon>Eukaryota</taxon>
        <taxon>Metazoa</taxon>
        <taxon>Spiralia</taxon>
        <taxon>Lophotrochozoa</taxon>
        <taxon>Mollusca</taxon>
        <taxon>Gastropoda</taxon>
        <taxon>Heterobranchia</taxon>
        <taxon>Euthyneura</taxon>
        <taxon>Panpulmonata</taxon>
        <taxon>Sacoglossa</taxon>
        <taxon>Placobranchoidea</taxon>
        <taxon>Plakobranchidae</taxon>
        <taxon>Elysia</taxon>
    </lineage>
</organism>
<dbReference type="PROSITE" id="PS50005">
    <property type="entry name" value="TPR"/>
    <property type="match status" value="1"/>
</dbReference>